<evidence type="ECO:0008006" key="4">
    <source>
        <dbReference type="Google" id="ProtNLM"/>
    </source>
</evidence>
<protein>
    <recommendedName>
        <fullName evidence="4">Adhesin domain-containing protein</fullName>
    </recommendedName>
</protein>
<dbReference type="EMBL" id="CAACVS010000247">
    <property type="protein sequence ID" value="VEU39974.1"/>
    <property type="molecule type" value="Genomic_DNA"/>
</dbReference>
<dbReference type="OrthoDB" id="78128at2759"/>
<accession>A0A448ZDA9</accession>
<organism evidence="2 3">
    <name type="scientific">Pseudo-nitzschia multistriata</name>
    <dbReference type="NCBI Taxonomy" id="183589"/>
    <lineage>
        <taxon>Eukaryota</taxon>
        <taxon>Sar</taxon>
        <taxon>Stramenopiles</taxon>
        <taxon>Ochrophyta</taxon>
        <taxon>Bacillariophyta</taxon>
        <taxon>Bacillariophyceae</taxon>
        <taxon>Bacillariophycidae</taxon>
        <taxon>Bacillariales</taxon>
        <taxon>Bacillariaceae</taxon>
        <taxon>Pseudo-nitzschia</taxon>
    </lineage>
</organism>
<dbReference type="Proteomes" id="UP000291116">
    <property type="component" value="Unassembled WGS sequence"/>
</dbReference>
<proteinExistence type="predicted"/>
<name>A0A448ZDA9_9STRA</name>
<sequence length="611" mass="66642">MGSGAKRLLQRWLLARPLPYLKQGSTISIRSKLKTDLRIRSHWRDDGELSFLQHCHLPSGSATIDNDNQSARIFLSRNEDKMTSLGREDPHLSIDILEKIEVEDSVSNGHIGSEPIVTSLSLPPPTTIETSEEEVGNLLTIDVPDKINIDCNLTEGGSIFVENKIEGDVRLKTAQGNISVKKLRGHHIELDTTSIQSQGQKGEEGNSTITPSTIFVSDVLESQSLRLAVDRSSVDRIRAKRIHANTMEIQAGGVGEKDEGDVPNLTTFRESLLDEDDSGAICDIGSLYLVGDATVNVQQSAASDNRNHGQRQAVRIKSHHGHVHVQVSAPKPNIDNELTGEARPMVDLGGVNGSCEVFVSRSDSDSKSADDEWTSCHVHFDSIAPDSVSLIDAKGGNVHVTVDRKVESDVRLFSSPSDAHVDTEILLLEDNEDGSLADEVTHMIQEIEDNATSVNSKALPKADKGDFDIETNRIKIETQAFTSRDRDESGQLQHCQLVDGWVENTTSEPDSRFDRKIRGNSGGGKINLGGAQNQALHGFVSDRSGAAEAAGEDFARPLLAVSSTGKIVLETLSWLGNIARRYGLDENRSEDDLGRQATRRKGLGRVVPKED</sequence>
<evidence type="ECO:0000256" key="1">
    <source>
        <dbReference type="SAM" id="MobiDB-lite"/>
    </source>
</evidence>
<dbReference type="AlphaFoldDB" id="A0A448ZDA9"/>
<evidence type="ECO:0000313" key="3">
    <source>
        <dbReference type="Proteomes" id="UP000291116"/>
    </source>
</evidence>
<gene>
    <name evidence="2" type="ORF">PSNMU_V1.4_AUG-EV-PASAV3_0068520</name>
</gene>
<evidence type="ECO:0000313" key="2">
    <source>
        <dbReference type="EMBL" id="VEU39974.1"/>
    </source>
</evidence>
<feature type="region of interest" description="Disordered" evidence="1">
    <location>
        <begin position="589"/>
        <end position="611"/>
    </location>
</feature>
<keyword evidence="3" id="KW-1185">Reference proteome</keyword>
<reference evidence="2 3" key="1">
    <citation type="submission" date="2019-01" db="EMBL/GenBank/DDBJ databases">
        <authorList>
            <person name="Ferrante I. M."/>
        </authorList>
    </citation>
    <scope>NUCLEOTIDE SEQUENCE [LARGE SCALE GENOMIC DNA]</scope>
    <source>
        <strain evidence="2 3">B856</strain>
    </source>
</reference>